<keyword evidence="4" id="KW-0472">Membrane</keyword>
<dbReference type="InterPro" id="IPR050216">
    <property type="entry name" value="LRR_domain-containing"/>
</dbReference>
<dbReference type="Gene3D" id="1.10.418.10">
    <property type="entry name" value="Calponin-like domain"/>
    <property type="match status" value="1"/>
</dbReference>
<dbReference type="CDD" id="cd21205">
    <property type="entry name" value="CH_LRCH"/>
    <property type="match status" value="1"/>
</dbReference>
<keyword evidence="6" id="KW-1185">Reference proteome</keyword>
<dbReference type="InterPro" id="IPR001611">
    <property type="entry name" value="Leu-rich_rpt"/>
</dbReference>
<dbReference type="RefSeq" id="XP_035692802.1">
    <property type="nucleotide sequence ID" value="XM_035836909.1"/>
</dbReference>
<accession>A0A9J7M114</accession>
<evidence type="ECO:0000313" key="7">
    <source>
        <dbReference type="RefSeq" id="XP_035692802.1"/>
    </source>
</evidence>
<keyword evidence="4" id="KW-0812">Transmembrane</keyword>
<evidence type="ECO:0000256" key="3">
    <source>
        <dbReference type="SAM" id="MobiDB-lite"/>
    </source>
</evidence>
<dbReference type="KEGG" id="bfo:118427250"/>
<dbReference type="SMART" id="SM00364">
    <property type="entry name" value="LRR_BAC"/>
    <property type="match status" value="5"/>
</dbReference>
<feature type="compositionally biased region" description="Basic and acidic residues" evidence="3">
    <location>
        <begin position="516"/>
        <end position="535"/>
    </location>
</feature>
<organism evidence="6 7">
    <name type="scientific">Branchiostoma floridae</name>
    <name type="common">Florida lancelet</name>
    <name type="synonym">Amphioxus</name>
    <dbReference type="NCBI Taxonomy" id="7739"/>
    <lineage>
        <taxon>Eukaryota</taxon>
        <taxon>Metazoa</taxon>
        <taxon>Chordata</taxon>
        <taxon>Cephalochordata</taxon>
        <taxon>Leptocardii</taxon>
        <taxon>Amphioxiformes</taxon>
        <taxon>Branchiostomatidae</taxon>
        <taxon>Branchiostoma</taxon>
    </lineage>
</organism>
<dbReference type="GO" id="GO:0005737">
    <property type="term" value="C:cytoplasm"/>
    <property type="evidence" value="ECO:0000318"/>
    <property type="project" value="GO_Central"/>
</dbReference>
<dbReference type="SMART" id="SM00033">
    <property type="entry name" value="CH"/>
    <property type="match status" value="1"/>
</dbReference>
<dbReference type="Pfam" id="PF13855">
    <property type="entry name" value="LRR_8"/>
    <property type="match status" value="1"/>
</dbReference>
<dbReference type="FunFam" id="3.80.10.10:FF:000067">
    <property type="entry name" value="Leucine-rich repeat and calponin homology domain-containing protein 4 isoform 1"/>
    <property type="match status" value="1"/>
</dbReference>
<protein>
    <submittedName>
        <fullName evidence="7">Leucine-rich repeat and calponin homology domain-containing protein 1-like isoform X1</fullName>
    </submittedName>
</protein>
<reference evidence="7" key="2">
    <citation type="submission" date="2025-08" db="UniProtKB">
        <authorList>
            <consortium name="RefSeq"/>
        </authorList>
    </citation>
    <scope>IDENTIFICATION</scope>
    <source>
        <strain evidence="7">S238N-H82</strain>
        <tissue evidence="7">Testes</tissue>
    </source>
</reference>
<dbReference type="InterPro" id="IPR032675">
    <property type="entry name" value="LRR_dom_sf"/>
</dbReference>
<dbReference type="PANTHER" id="PTHR48051:SF21">
    <property type="entry name" value="CALPONIN-HOMOLOGY (CH) DOMAIN-CONTAINING PROTEIN"/>
    <property type="match status" value="1"/>
</dbReference>
<evidence type="ECO:0000256" key="1">
    <source>
        <dbReference type="ARBA" id="ARBA00022614"/>
    </source>
</evidence>
<feature type="compositionally biased region" description="Basic and acidic residues" evidence="3">
    <location>
        <begin position="445"/>
        <end position="463"/>
    </location>
</feature>
<gene>
    <name evidence="7" type="primary">LOC118427250</name>
</gene>
<dbReference type="Pfam" id="PF00307">
    <property type="entry name" value="CH"/>
    <property type="match status" value="1"/>
</dbReference>
<dbReference type="Pfam" id="PF00560">
    <property type="entry name" value="LRR_1"/>
    <property type="match status" value="1"/>
</dbReference>
<feature type="compositionally biased region" description="Polar residues" evidence="3">
    <location>
        <begin position="536"/>
        <end position="565"/>
    </location>
</feature>
<proteinExistence type="predicted"/>
<dbReference type="SUPFAM" id="SSF47576">
    <property type="entry name" value="Calponin-homology domain, CH-domain"/>
    <property type="match status" value="1"/>
</dbReference>
<evidence type="ECO:0000256" key="2">
    <source>
        <dbReference type="ARBA" id="ARBA00022737"/>
    </source>
</evidence>
<dbReference type="Gene3D" id="3.80.10.10">
    <property type="entry name" value="Ribonuclease Inhibitor"/>
    <property type="match status" value="1"/>
</dbReference>
<dbReference type="PANTHER" id="PTHR48051">
    <property type="match status" value="1"/>
</dbReference>
<reference evidence="6" key="1">
    <citation type="journal article" date="2020" name="Nat. Ecol. Evol.">
        <title>Deeply conserved synteny resolves early events in vertebrate evolution.</title>
        <authorList>
            <person name="Simakov O."/>
            <person name="Marletaz F."/>
            <person name="Yue J.X."/>
            <person name="O'Connell B."/>
            <person name="Jenkins J."/>
            <person name="Brandt A."/>
            <person name="Calef R."/>
            <person name="Tung C.H."/>
            <person name="Huang T.K."/>
            <person name="Schmutz J."/>
            <person name="Satoh N."/>
            <person name="Yu J.K."/>
            <person name="Putnam N.H."/>
            <person name="Green R.E."/>
            <person name="Rokhsar D.S."/>
        </authorList>
    </citation>
    <scope>NUCLEOTIDE SEQUENCE [LARGE SCALE GENOMIC DNA]</scope>
    <source>
        <strain evidence="6">S238N-H82</strain>
    </source>
</reference>
<dbReference type="InterPro" id="IPR003591">
    <property type="entry name" value="Leu-rich_rpt_typical-subtyp"/>
</dbReference>
<dbReference type="Proteomes" id="UP000001554">
    <property type="component" value="Chromosome 12"/>
</dbReference>
<dbReference type="PROSITE" id="PS51450">
    <property type="entry name" value="LRR"/>
    <property type="match status" value="1"/>
</dbReference>
<keyword evidence="1" id="KW-0433">Leucine-rich repeat</keyword>
<dbReference type="AlphaFoldDB" id="A0A9J7M114"/>
<feature type="region of interest" description="Disordered" evidence="3">
    <location>
        <begin position="589"/>
        <end position="669"/>
    </location>
</feature>
<evidence type="ECO:0000313" key="6">
    <source>
        <dbReference type="Proteomes" id="UP000001554"/>
    </source>
</evidence>
<dbReference type="OrthoDB" id="660555at2759"/>
<dbReference type="GeneID" id="118427250"/>
<dbReference type="SUPFAM" id="SSF52058">
    <property type="entry name" value="L domain-like"/>
    <property type="match status" value="1"/>
</dbReference>
<name>A0A9J7M114_BRAFL</name>
<feature type="transmembrane region" description="Helical" evidence="4">
    <location>
        <begin position="827"/>
        <end position="846"/>
    </location>
</feature>
<dbReference type="InterPro" id="IPR001715">
    <property type="entry name" value="CH_dom"/>
</dbReference>
<evidence type="ECO:0000256" key="4">
    <source>
        <dbReference type="SAM" id="Phobius"/>
    </source>
</evidence>
<sequence length="856" mass="97039">MMSAGCTGYVTAEVGKMAALSHGLGGTASLSNLRSLEKSFEDAQVTGKLNLSCRKLKEYPKSAISYELSDVTCADLSKNRFQEWPLEVCDYTSLENVDLYNNNIKAVPDMAVNLQCLTWLNLSRNQLTTLPIPLCYLPLQVLVVSNNKLVSLPEDIGKLKKLMNLDVSCNEISTLPLQIGEMESLRELNIRRNHLQTLPEELCQLRITRLDISCNKVTSLPACYRHLQTLCEFILDNNPLMSPPAQVCTRGRVHILKWLCQEAHKEDRKRDVMEQILDGKPANESLNGEGSPHVRMGLPSAVSQGSVVMDSGYNTASDTSNKRWSTPESEVLEDEDKLLEQVAHRTKEQRHQRAEAYYGKKIQEERERYLAETGGLGSKLEEYRDQTLERREGSYSTAIRDFESRNLPVPNGQGEEVHTVATTTTTKTADMGLEGGDEEDEEREKEERRRAAQVVHREQEKVLRTKRAQNRRWSETATTSSGQTRERSAPLSSASFNDSYRRPRPDTNWRLSSSSFRHDRDRNSLNLDLRAEGNRWDTNGPNNDQASPMRSPYSSPGLSPGTSPHVSPAARNQDPSDEFRLRQEALAARTRHEAQLARRRYEEERQRTKQLQKDAVLNFVKRTSGSNIGRDDDSLSDEDPERTPTNSYNSFTMPSLKPRSAFNLTSPKNIDDMDPNFTIRRKLDIMREEMQAVEELRRNIESRLKVSLPDNLGTALMDGVVLCHLANHVRPRSISSIHVPSPAVPKLSLAKCRRNVENFLEACRRIGVPNDMLCHDEDILAQRNLSYVGITVRALVDFLPSSSAPALDTPHWSQRLPLFPVRSSCELIGFLLFYFSFMFLFMFVYVRISYASHTTS</sequence>
<dbReference type="SMART" id="SM00369">
    <property type="entry name" value="LRR_TYP"/>
    <property type="match status" value="3"/>
</dbReference>
<feature type="compositionally biased region" description="Low complexity" evidence="3">
    <location>
        <begin position="419"/>
        <end position="429"/>
    </location>
</feature>
<feature type="compositionally biased region" description="Polar residues" evidence="3">
    <location>
        <begin position="643"/>
        <end position="653"/>
    </location>
</feature>
<feature type="region of interest" description="Disordered" evidence="3">
    <location>
        <begin position="387"/>
        <end position="577"/>
    </location>
</feature>
<dbReference type="InterPro" id="IPR036872">
    <property type="entry name" value="CH_dom_sf"/>
</dbReference>
<evidence type="ECO:0000259" key="5">
    <source>
        <dbReference type="PROSITE" id="PS50021"/>
    </source>
</evidence>
<feature type="compositionally biased region" description="Acidic residues" evidence="3">
    <location>
        <begin position="435"/>
        <end position="444"/>
    </location>
</feature>
<keyword evidence="2" id="KW-0677">Repeat</keyword>
<dbReference type="OMA" id="EIRHMGT"/>
<feature type="domain" description="Calponin-homology (CH)" evidence="5">
    <location>
        <begin position="686"/>
        <end position="799"/>
    </location>
</feature>
<feature type="compositionally biased region" description="Basic and acidic residues" evidence="3">
    <location>
        <begin position="590"/>
        <end position="607"/>
    </location>
</feature>
<keyword evidence="4" id="KW-1133">Transmembrane helix</keyword>
<dbReference type="PROSITE" id="PS50021">
    <property type="entry name" value="CH"/>
    <property type="match status" value="1"/>
</dbReference>